<organism evidence="2 3">
    <name type="scientific">Rhinocladiella mackenziei CBS 650.93</name>
    <dbReference type="NCBI Taxonomy" id="1442369"/>
    <lineage>
        <taxon>Eukaryota</taxon>
        <taxon>Fungi</taxon>
        <taxon>Dikarya</taxon>
        <taxon>Ascomycota</taxon>
        <taxon>Pezizomycotina</taxon>
        <taxon>Eurotiomycetes</taxon>
        <taxon>Chaetothyriomycetidae</taxon>
        <taxon>Chaetothyriales</taxon>
        <taxon>Herpotrichiellaceae</taxon>
        <taxon>Rhinocladiella</taxon>
    </lineage>
</organism>
<protein>
    <submittedName>
        <fullName evidence="2">Uncharacterized protein</fullName>
    </submittedName>
</protein>
<keyword evidence="3" id="KW-1185">Reference proteome</keyword>
<name>A0A0D2ITL7_9EURO</name>
<evidence type="ECO:0000313" key="2">
    <source>
        <dbReference type="EMBL" id="KIX09434.1"/>
    </source>
</evidence>
<sequence length="320" mass="33852">MASQQSNDNSNGGAASSDFPSLSFSGDDLVAGPISLNLLEPASRPNDPQNGGASFLLPSGLSTEANVSEYPSLDDDDFAAIADRAAATVDNKLGLGLLSSSAGGGESLPSNPFYDNIANGPQAGNNNALTPALDPALFLCPVAPEAPLASVPGPRLVRAPFLPLPAMPMAMQPLPTAINTAAVPPPPHPRCPLGGLPLVNSSPATPTNNPATGPTQRTKTLRSVVDDDPFACPRCFHIVLTKGSIGWGPADHEKIKEDPALFELKKLSWYRIQGYDTTYRGNNGKQRNAHRRMAMGMRSNDPEYEDDVYGESQRLRRQQS</sequence>
<accession>A0A0D2ITL7</accession>
<dbReference type="OrthoDB" id="4138726at2759"/>
<reference evidence="2 3" key="1">
    <citation type="submission" date="2015-01" db="EMBL/GenBank/DDBJ databases">
        <title>The Genome Sequence of Rhinocladiella mackenzie CBS 650.93.</title>
        <authorList>
            <consortium name="The Broad Institute Genomics Platform"/>
            <person name="Cuomo C."/>
            <person name="de Hoog S."/>
            <person name="Gorbushina A."/>
            <person name="Stielow B."/>
            <person name="Teixiera M."/>
            <person name="Abouelleil A."/>
            <person name="Chapman S.B."/>
            <person name="Priest M."/>
            <person name="Young S.K."/>
            <person name="Wortman J."/>
            <person name="Nusbaum C."/>
            <person name="Birren B."/>
        </authorList>
    </citation>
    <scope>NUCLEOTIDE SEQUENCE [LARGE SCALE GENOMIC DNA]</scope>
    <source>
        <strain evidence="2 3">CBS 650.93</strain>
    </source>
</reference>
<gene>
    <name evidence="2" type="ORF">Z518_00514</name>
</gene>
<dbReference type="GeneID" id="25288585"/>
<dbReference type="RefSeq" id="XP_013276570.1">
    <property type="nucleotide sequence ID" value="XM_013421116.1"/>
</dbReference>
<feature type="compositionally biased region" description="Low complexity" evidence="1">
    <location>
        <begin position="1"/>
        <end position="18"/>
    </location>
</feature>
<dbReference type="AlphaFoldDB" id="A0A0D2ITL7"/>
<evidence type="ECO:0000313" key="3">
    <source>
        <dbReference type="Proteomes" id="UP000053617"/>
    </source>
</evidence>
<proteinExistence type="predicted"/>
<dbReference type="EMBL" id="KN847475">
    <property type="protein sequence ID" value="KIX09434.1"/>
    <property type="molecule type" value="Genomic_DNA"/>
</dbReference>
<feature type="region of interest" description="Disordered" evidence="1">
    <location>
        <begin position="38"/>
        <end position="57"/>
    </location>
</feature>
<feature type="region of interest" description="Disordered" evidence="1">
    <location>
        <begin position="1"/>
        <end position="20"/>
    </location>
</feature>
<dbReference type="HOGENOM" id="CLU_869187_0_0_1"/>
<evidence type="ECO:0000256" key="1">
    <source>
        <dbReference type="SAM" id="MobiDB-lite"/>
    </source>
</evidence>
<feature type="region of interest" description="Disordered" evidence="1">
    <location>
        <begin position="296"/>
        <end position="320"/>
    </location>
</feature>
<dbReference type="VEuPathDB" id="FungiDB:Z518_00514"/>
<dbReference type="Proteomes" id="UP000053617">
    <property type="component" value="Unassembled WGS sequence"/>
</dbReference>